<dbReference type="InterPro" id="IPR032466">
    <property type="entry name" value="Metal_Hydrolase"/>
</dbReference>
<comment type="similarity">
    <text evidence="1">Belongs to the TolB family.</text>
</comment>
<dbReference type="EMBL" id="JAEPBG010000033">
    <property type="protein sequence ID" value="MBK4738992.1"/>
    <property type="molecule type" value="Genomic_DNA"/>
</dbReference>
<dbReference type="InterPro" id="IPR006680">
    <property type="entry name" value="Amidohydro-rel"/>
</dbReference>
<dbReference type="Pfam" id="PF01979">
    <property type="entry name" value="Amidohydro_1"/>
    <property type="match status" value="1"/>
</dbReference>
<evidence type="ECO:0000313" key="3">
    <source>
        <dbReference type="EMBL" id="MBK4738992.1"/>
    </source>
</evidence>
<reference evidence="3" key="1">
    <citation type="submission" date="2021-01" db="EMBL/GenBank/DDBJ databases">
        <title>Genome sequence of strain Noviherbaspirillum sp. DKR-6.</title>
        <authorList>
            <person name="Chaudhary D.K."/>
        </authorList>
    </citation>
    <scope>NUCLEOTIDE SEQUENCE</scope>
    <source>
        <strain evidence="3">DKR-6</strain>
    </source>
</reference>
<dbReference type="AlphaFoldDB" id="A0A934T380"/>
<dbReference type="Proteomes" id="UP000622890">
    <property type="component" value="Unassembled WGS sequence"/>
</dbReference>
<evidence type="ECO:0000256" key="1">
    <source>
        <dbReference type="ARBA" id="ARBA00009820"/>
    </source>
</evidence>
<dbReference type="InterPro" id="IPR011059">
    <property type="entry name" value="Metal-dep_hydrolase_composite"/>
</dbReference>
<dbReference type="InterPro" id="IPR011042">
    <property type="entry name" value="6-blade_b-propeller_TolB-like"/>
</dbReference>
<evidence type="ECO:0000313" key="4">
    <source>
        <dbReference type="Proteomes" id="UP000622890"/>
    </source>
</evidence>
<dbReference type="Gene3D" id="2.30.40.10">
    <property type="entry name" value="Urease, subunit C, domain 1"/>
    <property type="match status" value="2"/>
</dbReference>
<sequence>MRFFTTRNRAGGRSIARSIPAKSTIAIAVTAALLGACGGNDDNNASSGSSNGAQISQLNTLQGATKDLTVELHEGTNMAAAPSPDGQRIVFSAQGALWVIPISGGAATRITSWQLEPTAPVWSPDGKTIAFQNYAPEGNFHIWTVNPDGSSPTEITTGPNDDREPAWLPDGSGLVFSSDRSNDGQYKIWSVTLNSRTPTQITKGTGAESNPVVSPDGKQLTYVDNGNVMTLALGGSATPATVAPGAAPAWTPTGNNLVYQNANKALLVGGKEVTTNEDLFPFPVRYLPDGRFLYSADGKIRIRDAAGANSRDVSFTASLALRRPAITNPKDRGFSNLATRQVMGIAAPALSPDGRSIAFVALNDIWVMTIGQAPVRLTNDTDRDGSPQWTPDGSAVYFSSEKGNAGQLAVDQITIATKARTRLASITGKSMVTPKMSPTGDRIAYTTLSGQLEVWNIASRSAQVILPSVSTQVSTPSWTPDGSKVMVVDNERINNRFREGYNKLRVIDIASKQGTFYPVAEAPRQISERDEGAAVLSPDGSKVAFIMDSVLNVMPVGPNGAPTGPAVAITTEAADLPSWSGDSKTILYKSANKLKTIAAGGGSATEVAVNLQWTPAAPSGTTLVRAGALWDGKNATLQRNVDILITGNRITSIKAAQAGAEAGVGRFIDASALTVMPGLWDPHIHPLTLYQGGQFGQIAALMLSYGLTSTQSVAGPLHQSIEMREALEAGNLIGPRLFVSPPLWEGNRLYYNFARTLRTPEIADIEIAKAKTMGADFLKSYVRAPIPIMVRIAQAGIDMGVPTGTHMIAPGAATGLAGTTHLSATQRMGYGWSKSFVNSITYQDAADVHGKADFHLIDTLFSAGALSAQDPGILTDPRFVLVPPNFISGLQNAQSPSAATLDIIKRDAQQQAKVLAAGGLLANGTDSPLVVPGISLHMNLRAAGSVLGNHQALQTVTINAAKMAFVDKDLGSVEVGKLADLVAVRGNPLDDLKNAANVEYVMKNGNVYTQAQILAPFQTPLALAARRKAIIAYNRMCKADPHECGENGMHAD</sequence>
<gene>
    <name evidence="3" type="ORF">JJB74_30640</name>
</gene>
<name>A0A934T380_9BURK</name>
<dbReference type="GO" id="GO:0016810">
    <property type="term" value="F:hydrolase activity, acting on carbon-nitrogen (but not peptide) bonds"/>
    <property type="evidence" value="ECO:0007669"/>
    <property type="project" value="InterPro"/>
</dbReference>
<feature type="domain" description="Amidohydrolase-related" evidence="2">
    <location>
        <begin position="947"/>
        <end position="1007"/>
    </location>
</feature>
<dbReference type="Pfam" id="PF26549">
    <property type="entry name" value="Tricorn_N"/>
    <property type="match status" value="1"/>
</dbReference>
<accession>A0A934T380</accession>
<dbReference type="RefSeq" id="WP_200598361.1">
    <property type="nucleotide sequence ID" value="NZ_JAEPBG010000033.1"/>
</dbReference>
<dbReference type="Gene3D" id="3.30.110.90">
    <property type="entry name" value="Amidohydrolase"/>
    <property type="match status" value="1"/>
</dbReference>
<dbReference type="SUPFAM" id="SSF69304">
    <property type="entry name" value="Tricorn protease N-terminal domain"/>
    <property type="match status" value="1"/>
</dbReference>
<dbReference type="SUPFAM" id="SSF51556">
    <property type="entry name" value="Metallo-dependent hydrolases"/>
    <property type="match status" value="1"/>
</dbReference>
<dbReference type="SUPFAM" id="SSF82171">
    <property type="entry name" value="DPP6 N-terminal domain-like"/>
    <property type="match status" value="1"/>
</dbReference>
<comment type="caution">
    <text evidence="3">The sequence shown here is derived from an EMBL/GenBank/DDBJ whole genome shotgun (WGS) entry which is preliminary data.</text>
</comment>
<proteinExistence type="inferred from homology"/>
<dbReference type="Pfam" id="PF07676">
    <property type="entry name" value="PD40"/>
    <property type="match status" value="3"/>
</dbReference>
<dbReference type="Gene3D" id="2.120.10.30">
    <property type="entry name" value="TolB, C-terminal domain"/>
    <property type="match status" value="2"/>
</dbReference>
<dbReference type="InterPro" id="IPR011659">
    <property type="entry name" value="WD40"/>
</dbReference>
<organism evidence="3 4">
    <name type="scientific">Noviherbaspirillum pedocola</name>
    <dbReference type="NCBI Taxonomy" id="2801341"/>
    <lineage>
        <taxon>Bacteria</taxon>
        <taxon>Pseudomonadati</taxon>
        <taxon>Pseudomonadota</taxon>
        <taxon>Betaproteobacteria</taxon>
        <taxon>Burkholderiales</taxon>
        <taxon>Oxalobacteraceae</taxon>
        <taxon>Noviherbaspirillum</taxon>
    </lineage>
</organism>
<protein>
    <submittedName>
        <fullName evidence="3">PD40 domain-containing protein</fullName>
    </submittedName>
</protein>
<dbReference type="SUPFAM" id="SSF51338">
    <property type="entry name" value="Composite domain of metallo-dependent hydrolases"/>
    <property type="match status" value="1"/>
</dbReference>
<dbReference type="PANTHER" id="PTHR36842">
    <property type="entry name" value="PROTEIN TOLB HOMOLOG"/>
    <property type="match status" value="1"/>
</dbReference>
<dbReference type="PANTHER" id="PTHR36842:SF1">
    <property type="entry name" value="PROTEIN TOLB"/>
    <property type="match status" value="1"/>
</dbReference>
<evidence type="ECO:0000259" key="2">
    <source>
        <dbReference type="Pfam" id="PF01979"/>
    </source>
</evidence>
<keyword evidence="4" id="KW-1185">Reference proteome</keyword>